<comment type="caution">
    <text evidence="3">The sequence shown here is derived from an EMBL/GenBank/DDBJ whole genome shotgun (WGS) entry which is preliminary data.</text>
</comment>
<feature type="domain" description="ATP-grasp" evidence="2">
    <location>
        <begin position="223"/>
        <end position="292"/>
    </location>
</feature>
<keyword evidence="1" id="KW-0547">Nucleotide-binding</keyword>
<dbReference type="EMBL" id="FNJC01000004">
    <property type="protein sequence ID" value="SDP43187.1"/>
    <property type="molecule type" value="Genomic_DNA"/>
</dbReference>
<dbReference type="PROSITE" id="PS50975">
    <property type="entry name" value="ATP_GRASP"/>
    <property type="match status" value="1"/>
</dbReference>
<dbReference type="Proteomes" id="UP000198795">
    <property type="component" value="Unassembled WGS sequence"/>
</dbReference>
<dbReference type="Gene3D" id="3.30.470.20">
    <property type="entry name" value="ATP-grasp fold, B domain"/>
    <property type="match status" value="1"/>
</dbReference>
<keyword evidence="1" id="KW-0067">ATP-binding</keyword>
<dbReference type="SUPFAM" id="SSF56059">
    <property type="entry name" value="Glutathione synthetase ATP-binding domain-like"/>
    <property type="match status" value="1"/>
</dbReference>
<dbReference type="InterPro" id="IPR003806">
    <property type="entry name" value="ATP-grasp_PylC-type"/>
</dbReference>
<gene>
    <name evidence="3" type="ORF">SAMN04488061_2973</name>
</gene>
<dbReference type="Pfam" id="PF02655">
    <property type="entry name" value="ATP-grasp_3"/>
    <property type="match status" value="1"/>
</dbReference>
<keyword evidence="4" id="KW-1185">Reference proteome</keyword>
<accession>A0A1H0SN79</accession>
<reference evidence="3 4" key="1">
    <citation type="submission" date="2016-10" db="EMBL/GenBank/DDBJ databases">
        <authorList>
            <person name="Varghese N."/>
            <person name="Submissions S."/>
        </authorList>
    </citation>
    <scope>NUCLEOTIDE SEQUENCE [LARGE SCALE GENOMIC DNA]</scope>
    <source>
        <strain evidence="3 4">CGMCC 1.6497</strain>
    </source>
</reference>
<sequence>MTTETILIVALSGRMLAASAQRAGYCPLVVDCFADDDTLALSGAVEKLPSAFTCGFDERSLSDALHAIMSKAGVGPTSNPLIVLGAGFECEPEVIAALSREFRLCACDASVVSRSKDPVVLFPLLRDLGIVHPETRLDPPAPATEPWLSKRIGGSGGTHIFRYDARRKVRPNRYYQREVSGELISATSLIGSDGQAFAFTRSWLSPSDRHPFRFGGITGHVELDEDIEARIVDACVSLAPALALKGLVSFDFIVVGDEPHLIEVNPRPGASLDILDDASGTLFKAHLAAFTENEAVELLSREWRPHPQAAAYVYADRGELTVPDVAWPEWVSDRPPPGRVIPPHAPVVTVRALAEDPDTAEQVCRVRTREIADVLYQSSENQGKRPDECK</sequence>
<dbReference type="InterPro" id="IPR011761">
    <property type="entry name" value="ATP-grasp"/>
</dbReference>
<organism evidence="3 4">
    <name type="scientific">Filomicrobium insigne</name>
    <dbReference type="NCBI Taxonomy" id="418854"/>
    <lineage>
        <taxon>Bacteria</taxon>
        <taxon>Pseudomonadati</taxon>
        <taxon>Pseudomonadota</taxon>
        <taxon>Alphaproteobacteria</taxon>
        <taxon>Hyphomicrobiales</taxon>
        <taxon>Hyphomicrobiaceae</taxon>
        <taxon>Filomicrobium</taxon>
    </lineage>
</organism>
<dbReference type="InterPro" id="IPR016677">
    <property type="entry name" value="UCP016817_carboligase"/>
</dbReference>
<dbReference type="RefSeq" id="WP_090229844.1">
    <property type="nucleotide sequence ID" value="NZ_FNJC01000004.1"/>
</dbReference>
<proteinExistence type="predicted"/>
<name>A0A1H0SN79_9HYPH</name>
<dbReference type="PIRSF" id="PIRSF016817">
    <property type="entry name" value="UCP016817_carboligase"/>
    <property type="match status" value="1"/>
</dbReference>
<evidence type="ECO:0000313" key="4">
    <source>
        <dbReference type="Proteomes" id="UP000198795"/>
    </source>
</evidence>
<evidence type="ECO:0000259" key="2">
    <source>
        <dbReference type="PROSITE" id="PS50975"/>
    </source>
</evidence>
<protein>
    <submittedName>
        <fullName evidence="3">Predicted ATP-dependent carboligase, ATP-grasp superfamily</fullName>
    </submittedName>
</protein>
<evidence type="ECO:0000256" key="1">
    <source>
        <dbReference type="PROSITE-ProRule" id="PRU00409"/>
    </source>
</evidence>
<evidence type="ECO:0000313" key="3">
    <source>
        <dbReference type="EMBL" id="SDP43187.1"/>
    </source>
</evidence>